<gene>
    <name evidence="2" type="ORF">QQX02_05635</name>
</gene>
<dbReference type="RefSeq" id="WP_301141788.1">
    <property type="nucleotide sequence ID" value="NZ_JAUHQA010000001.1"/>
</dbReference>
<dbReference type="Proteomes" id="UP001172708">
    <property type="component" value="Unassembled WGS sequence"/>
</dbReference>
<accession>A0ABT8GG40</accession>
<evidence type="ECO:0000256" key="1">
    <source>
        <dbReference type="SAM" id="Phobius"/>
    </source>
</evidence>
<feature type="transmembrane region" description="Helical" evidence="1">
    <location>
        <begin position="153"/>
        <end position="177"/>
    </location>
</feature>
<evidence type="ECO:0000313" key="3">
    <source>
        <dbReference type="Proteomes" id="UP001172708"/>
    </source>
</evidence>
<sequence>MTAARTQTALERADVSRLLFLDTTPARLLVVLFVVSNAVFTVATAHVLAYPRAAYVAMLVVSATAVLLVRTHPDPFPARDTAVVLTAVALSSAMMAYALPDEGDLGRATWHLGSNTWLLFFLAVRRRAWFAWLGMALMAAITAAWGASAGRGALTGITMLDTHIGILLVGTLFALILRRTSARINALNERSVSSAADAAATDAARQVRRARVSELAEVAVPLLEQIAAGTDADDRMRREFSLTEALLRDSVRGRSLAVPAVVDAATQARRRGVEVTILDDRGSAPSDGETLSRMVDATVAGLTRARGGRVTVRLLPEGRPAALTIVAADGDDVERVTLAEDGSPTE</sequence>
<comment type="caution">
    <text evidence="2">The sequence shown here is derived from an EMBL/GenBank/DDBJ whole genome shotgun (WGS) entry which is preliminary data.</text>
</comment>
<evidence type="ECO:0000313" key="2">
    <source>
        <dbReference type="EMBL" id="MDN4480403.1"/>
    </source>
</evidence>
<keyword evidence="1" id="KW-0472">Membrane</keyword>
<evidence type="ECO:0008006" key="4">
    <source>
        <dbReference type="Google" id="ProtNLM"/>
    </source>
</evidence>
<keyword evidence="3" id="KW-1185">Reference proteome</keyword>
<protein>
    <recommendedName>
        <fullName evidence="4">Signal transduction histidine kinase</fullName>
    </recommendedName>
</protein>
<keyword evidence="1" id="KW-1133">Transmembrane helix</keyword>
<feature type="transmembrane region" description="Helical" evidence="1">
    <location>
        <begin position="26"/>
        <end position="47"/>
    </location>
</feature>
<name>A0ABT8GG40_9MICO</name>
<proteinExistence type="predicted"/>
<organism evidence="2 3">
    <name type="scientific">Demequina muriae</name>
    <dbReference type="NCBI Taxonomy" id="3051664"/>
    <lineage>
        <taxon>Bacteria</taxon>
        <taxon>Bacillati</taxon>
        <taxon>Actinomycetota</taxon>
        <taxon>Actinomycetes</taxon>
        <taxon>Micrococcales</taxon>
        <taxon>Demequinaceae</taxon>
        <taxon>Demequina</taxon>
    </lineage>
</organism>
<feature type="transmembrane region" description="Helical" evidence="1">
    <location>
        <begin position="129"/>
        <end position="147"/>
    </location>
</feature>
<feature type="transmembrane region" description="Helical" evidence="1">
    <location>
        <begin position="53"/>
        <end position="69"/>
    </location>
</feature>
<keyword evidence="1" id="KW-0812">Transmembrane</keyword>
<dbReference type="EMBL" id="JAUHQA010000001">
    <property type="protein sequence ID" value="MDN4480403.1"/>
    <property type="molecule type" value="Genomic_DNA"/>
</dbReference>
<reference evidence="2" key="1">
    <citation type="submission" date="2023-06" db="EMBL/GenBank/DDBJ databases">
        <title>Egi l300058.</title>
        <authorList>
            <person name="Gao L."/>
            <person name="Fang B.-Z."/>
            <person name="Li W.-J."/>
        </authorList>
    </citation>
    <scope>NUCLEOTIDE SEQUENCE</scope>
    <source>
        <strain evidence="2">EGI L300058</strain>
    </source>
</reference>